<dbReference type="OrthoDB" id="2688393at2759"/>
<dbReference type="Pfam" id="PF18759">
    <property type="entry name" value="Plavaka"/>
    <property type="match status" value="1"/>
</dbReference>
<dbReference type="EMBL" id="KV417481">
    <property type="protein sequence ID" value="KZP33945.1"/>
    <property type="molecule type" value="Genomic_DNA"/>
</dbReference>
<evidence type="ECO:0000313" key="2">
    <source>
        <dbReference type="Proteomes" id="UP000076532"/>
    </source>
</evidence>
<organism evidence="1 2">
    <name type="scientific">Athelia psychrophila</name>
    <dbReference type="NCBI Taxonomy" id="1759441"/>
    <lineage>
        <taxon>Eukaryota</taxon>
        <taxon>Fungi</taxon>
        <taxon>Dikarya</taxon>
        <taxon>Basidiomycota</taxon>
        <taxon>Agaricomycotina</taxon>
        <taxon>Agaricomycetes</taxon>
        <taxon>Agaricomycetidae</taxon>
        <taxon>Atheliales</taxon>
        <taxon>Atheliaceae</taxon>
        <taxon>Athelia</taxon>
    </lineage>
</organism>
<feature type="non-terminal residue" evidence="1">
    <location>
        <position position="1"/>
    </location>
</feature>
<gene>
    <name evidence="1" type="ORF">FIBSPDRAFT_698382</name>
</gene>
<reference evidence="1 2" key="1">
    <citation type="journal article" date="2016" name="Mol. Biol. Evol.">
        <title>Comparative Genomics of Early-Diverging Mushroom-Forming Fungi Provides Insights into the Origins of Lignocellulose Decay Capabilities.</title>
        <authorList>
            <person name="Nagy L.G."/>
            <person name="Riley R."/>
            <person name="Tritt A."/>
            <person name="Adam C."/>
            <person name="Daum C."/>
            <person name="Floudas D."/>
            <person name="Sun H."/>
            <person name="Yadav J.S."/>
            <person name="Pangilinan J."/>
            <person name="Larsson K.H."/>
            <person name="Matsuura K."/>
            <person name="Barry K."/>
            <person name="Labutti K."/>
            <person name="Kuo R."/>
            <person name="Ohm R.A."/>
            <person name="Bhattacharya S.S."/>
            <person name="Shirouzu T."/>
            <person name="Yoshinaga Y."/>
            <person name="Martin F.M."/>
            <person name="Grigoriev I.V."/>
            <person name="Hibbett D.S."/>
        </authorList>
    </citation>
    <scope>NUCLEOTIDE SEQUENCE [LARGE SCALE GENOMIC DNA]</scope>
    <source>
        <strain evidence="1 2">CBS 109695</strain>
    </source>
</reference>
<protein>
    <submittedName>
        <fullName evidence="1">Uncharacterized protein</fullName>
    </submittedName>
</protein>
<keyword evidence="2" id="KW-1185">Reference proteome</keyword>
<name>A0A166WNP7_9AGAM</name>
<feature type="non-terminal residue" evidence="1">
    <location>
        <position position="183"/>
    </location>
</feature>
<dbReference type="AlphaFoldDB" id="A0A166WNP7"/>
<dbReference type="InterPro" id="IPR041078">
    <property type="entry name" value="Plavaka"/>
</dbReference>
<evidence type="ECO:0000313" key="1">
    <source>
        <dbReference type="EMBL" id="KZP33945.1"/>
    </source>
</evidence>
<sequence length="183" mass="20956">AGQTYGDGQTFMDLFNTDCYTGQRANNVYYPFCTKGDWEMGSWLLQSGLSMCAINDFLKLEKVQTKELGLSFRSAEELRNRAEMLPQGPQWKCKPWKLTHPTKPPVKLFYRDRIECLCALFGNPLFSDAMHYTPFREFQTAAKLVCVYEEWMSANRSWHIQSKIPVGATLLGTILSSDKTNIS</sequence>
<proteinExistence type="predicted"/>
<dbReference type="Proteomes" id="UP000076532">
    <property type="component" value="Unassembled WGS sequence"/>
</dbReference>
<accession>A0A166WNP7</accession>